<evidence type="ECO:0000313" key="1">
    <source>
        <dbReference type="Proteomes" id="UP000887579"/>
    </source>
</evidence>
<dbReference type="Proteomes" id="UP000887579">
    <property type="component" value="Unplaced"/>
</dbReference>
<sequence>MVVHVGFHFYAGEAMAFTTKVNPETKAASPEFCEIKFDECMDVTRLRADQIDKIISKFTAVKLKVNGRLGCACICLSCGCDYKVRRLLISAGLNFEFHQVSIIDRKTAQYLNAISQCRHRINHGDFIWVYNTVGNWCSIWQKFDEKAKYIDDVNGDTFRNDLARIVKKHKLYDASNIVFYEKEMPTFMLYFLVDIKFCEFQHQSHKDGALIKARMMGGEREFASFEVNTQLASVVNVCVKGKEILTCGSEELLPLEKSIKVKSNGSEKTLKVVINTNVEDVCLPPFAKFLLTVAIDINKIYTIHFEKLPSNESADVDIDVFRDESIHMPHMFIKHPPKLITSAELSKPYDIPKRIKINNSQINAVGIDLGTTRCCVAVNRKNDVETAKIDDIGDRLLPSYVELGQRNPICGQLAVNRLRNHSKSTVFDTKRIIGRDFVDIEIDENWPFEVINTENKPVIRLESRDITAEEVAGMLLKHVKNKCQEFQGKELSEAVITVPAAFTDAQKDATIFAAKLAGFITVELLPEPIAAAFAYFIDRPIPNNSTVLLFDLGGGTLDVCIFKIQNNHIQIISRSGNLNLGGRDFDNLLFNHFWSKLNIEHKIESLGNKKYVLMSKCQDIKHSLSVTTEDQLDVSDFDTAKEEEIKITRSQFEAMSKELVFDTTLTIDAALKNIDFEPNKIDKVLLVGGGCRMPMIKKLLEQKFCNAEHCCEGHPDEVVATGAAYFAYYLNTVSINKPFNRNKIWKRPRYFSKD</sequence>
<organism evidence="1 2">
    <name type="scientific">Panagrolaimus sp. ES5</name>
    <dbReference type="NCBI Taxonomy" id="591445"/>
    <lineage>
        <taxon>Eukaryota</taxon>
        <taxon>Metazoa</taxon>
        <taxon>Ecdysozoa</taxon>
        <taxon>Nematoda</taxon>
        <taxon>Chromadorea</taxon>
        <taxon>Rhabditida</taxon>
        <taxon>Tylenchina</taxon>
        <taxon>Panagrolaimomorpha</taxon>
        <taxon>Panagrolaimoidea</taxon>
        <taxon>Panagrolaimidae</taxon>
        <taxon>Panagrolaimus</taxon>
    </lineage>
</organism>
<accession>A0AC34FRS2</accession>
<dbReference type="WBParaSite" id="ES5_v2.g19515.t1">
    <property type="protein sequence ID" value="ES5_v2.g19515.t1"/>
    <property type="gene ID" value="ES5_v2.g19515"/>
</dbReference>
<evidence type="ECO:0000313" key="2">
    <source>
        <dbReference type="WBParaSite" id="ES5_v2.g19515.t1"/>
    </source>
</evidence>
<name>A0AC34FRS2_9BILA</name>
<protein>
    <submittedName>
        <fullName evidence="2">Uncharacterized protein</fullName>
    </submittedName>
</protein>
<proteinExistence type="predicted"/>
<reference evidence="2" key="1">
    <citation type="submission" date="2022-11" db="UniProtKB">
        <authorList>
            <consortium name="WormBaseParasite"/>
        </authorList>
    </citation>
    <scope>IDENTIFICATION</scope>
</reference>